<evidence type="ECO:0000313" key="2">
    <source>
        <dbReference type="EMBL" id="PCS05082.1"/>
    </source>
</evidence>
<dbReference type="EMBL" id="JXJW01000022">
    <property type="protein sequence ID" value="PCS05082.1"/>
    <property type="molecule type" value="Genomic_DNA"/>
</dbReference>
<dbReference type="InterPro" id="IPR001387">
    <property type="entry name" value="Cro/C1-type_HTH"/>
</dbReference>
<dbReference type="InterPro" id="IPR053163">
    <property type="entry name" value="HTH-type_regulator_Rgg"/>
</dbReference>
<dbReference type="InterPro" id="IPR010057">
    <property type="entry name" value="Transcription_activator_Rgg_C"/>
</dbReference>
<sequence length="289" mass="33320">MDKQKLTDLGEFYATQRSSRGYTQDHVATKGLSKSQISNFENGKHMLSASSLLLAIQGINMSANEFFYALNNYHASPIQILTARLIEIQESEDVAGAHRLLLKAPQSSHDALQNVMIKSVIKEMTGHNQVTLREVKLVGDYLTSIDEWTEFELAIFGFCIEILDVGDIYWLAKEMIERTAFYSELVLNQHIIRRISLHVFAYMIVHDELAYAHYFSHQLKTLMHERWLTDWLRYQFLKMLLAFKQTNEPQLVLDMAASIDCLMMLDAQQLAKKLIKLLSATTDYAYKEK</sequence>
<dbReference type="CDD" id="cd00093">
    <property type="entry name" value="HTH_XRE"/>
    <property type="match status" value="1"/>
</dbReference>
<dbReference type="Pfam" id="PF21259">
    <property type="entry name" value="Rgg_C"/>
    <property type="match status" value="1"/>
</dbReference>
<dbReference type="GO" id="GO:0003677">
    <property type="term" value="F:DNA binding"/>
    <property type="evidence" value="ECO:0007669"/>
    <property type="project" value="InterPro"/>
</dbReference>
<dbReference type="PANTHER" id="PTHR37038">
    <property type="entry name" value="TRANSCRIPTIONAL REGULATOR-RELATED"/>
    <property type="match status" value="1"/>
</dbReference>
<dbReference type="NCBIfam" id="TIGR01716">
    <property type="entry name" value="RGG_Cterm"/>
    <property type="match status" value="1"/>
</dbReference>
<dbReference type="SUPFAM" id="SSF47413">
    <property type="entry name" value="lambda repressor-like DNA-binding domains"/>
    <property type="match status" value="1"/>
</dbReference>
<evidence type="ECO:0000259" key="1">
    <source>
        <dbReference type="PROSITE" id="PS50943"/>
    </source>
</evidence>
<name>A0A2A5RV28_9LACT</name>
<dbReference type="Gene3D" id="1.10.260.40">
    <property type="entry name" value="lambda repressor-like DNA-binding domains"/>
    <property type="match status" value="1"/>
</dbReference>
<reference evidence="2 3" key="1">
    <citation type="submission" date="2014-12" db="EMBL/GenBank/DDBJ databases">
        <title>Draft genome sequences of 10 type strains of Lactococcus.</title>
        <authorList>
            <person name="Sun Z."/>
            <person name="Zhong Z."/>
            <person name="Liu W."/>
            <person name="Zhang W."/>
            <person name="Zhang H."/>
        </authorList>
    </citation>
    <scope>NUCLEOTIDE SEQUENCE [LARGE SCALE GENOMIC DNA]</scope>
    <source>
        <strain evidence="2 3">DSM 6634</strain>
    </source>
</reference>
<dbReference type="RefSeq" id="WP_096815230.1">
    <property type="nucleotide sequence ID" value="NZ_JXJW01000022.1"/>
</dbReference>
<dbReference type="Proteomes" id="UP000218282">
    <property type="component" value="Unassembled WGS sequence"/>
</dbReference>
<dbReference type="PROSITE" id="PS50943">
    <property type="entry name" value="HTH_CROC1"/>
    <property type="match status" value="1"/>
</dbReference>
<dbReference type="PANTHER" id="PTHR37038:SF12">
    <property type="entry name" value="TRANSCRIPTIONAL REGULATOR"/>
    <property type="match status" value="1"/>
</dbReference>
<comment type="caution">
    <text evidence="2">The sequence shown here is derived from an EMBL/GenBank/DDBJ whole genome shotgun (WGS) entry which is preliminary data.</text>
</comment>
<gene>
    <name evidence="2" type="ORF">RU86_GL001286</name>
</gene>
<organism evidence="2 3">
    <name type="scientific">Pseudolactococcus piscium</name>
    <dbReference type="NCBI Taxonomy" id="1364"/>
    <lineage>
        <taxon>Bacteria</taxon>
        <taxon>Bacillati</taxon>
        <taxon>Bacillota</taxon>
        <taxon>Bacilli</taxon>
        <taxon>Lactobacillales</taxon>
        <taxon>Streptococcaceae</taxon>
        <taxon>Pseudolactococcus</taxon>
    </lineage>
</organism>
<feature type="domain" description="HTH cro/C1-type" evidence="1">
    <location>
        <begin position="17"/>
        <end position="66"/>
    </location>
</feature>
<dbReference type="AlphaFoldDB" id="A0A2A5RV28"/>
<evidence type="ECO:0000313" key="3">
    <source>
        <dbReference type="Proteomes" id="UP000218282"/>
    </source>
</evidence>
<keyword evidence="3" id="KW-1185">Reference proteome</keyword>
<accession>A0A2A5RV28</accession>
<dbReference type="InterPro" id="IPR010982">
    <property type="entry name" value="Lambda_DNA-bd_dom_sf"/>
</dbReference>
<protein>
    <recommendedName>
        <fullName evidence="1">HTH cro/C1-type domain-containing protein</fullName>
    </recommendedName>
</protein>
<proteinExistence type="predicted"/>